<dbReference type="AlphaFoldDB" id="A0A5M9K7D5"/>
<protein>
    <submittedName>
        <fullName evidence="2">Uncharacterized protein</fullName>
    </submittedName>
</protein>
<evidence type="ECO:0000313" key="3">
    <source>
        <dbReference type="Proteomes" id="UP000322873"/>
    </source>
</evidence>
<accession>A0A5M9K7D5</accession>
<gene>
    <name evidence="2" type="ORF">EYC84_006896</name>
</gene>
<feature type="compositionally biased region" description="Low complexity" evidence="1">
    <location>
        <begin position="81"/>
        <end position="95"/>
    </location>
</feature>
<keyword evidence="3" id="KW-1185">Reference proteome</keyword>
<feature type="region of interest" description="Disordered" evidence="1">
    <location>
        <begin position="17"/>
        <end position="135"/>
    </location>
</feature>
<dbReference type="VEuPathDB" id="FungiDB:MFRU_014g00640"/>
<feature type="compositionally biased region" description="Polar residues" evidence="1">
    <location>
        <begin position="96"/>
        <end position="105"/>
    </location>
</feature>
<feature type="compositionally biased region" description="Basic and acidic residues" evidence="1">
    <location>
        <begin position="125"/>
        <end position="135"/>
    </location>
</feature>
<evidence type="ECO:0000256" key="1">
    <source>
        <dbReference type="SAM" id="MobiDB-lite"/>
    </source>
</evidence>
<evidence type="ECO:0000313" key="2">
    <source>
        <dbReference type="EMBL" id="KAA8576850.1"/>
    </source>
</evidence>
<proteinExistence type="predicted"/>
<comment type="caution">
    <text evidence="2">The sequence shown here is derived from an EMBL/GenBank/DDBJ whole genome shotgun (WGS) entry which is preliminary data.</text>
</comment>
<sequence>MFNFRSLTARIESEAINEKGLSADHVENAQEVSSSRRGSREENAPEAMDESIATIRAPDALAPLEDVGHAQSIPTGLQMPDTNTDTNTHTNTNTNAVTPQLTVTPDTPVIMNSAEEDGKQLGSSFEHKSNAEITQ</sequence>
<dbReference type="EMBL" id="VICG01000001">
    <property type="protein sequence ID" value="KAA8576850.1"/>
    <property type="molecule type" value="Genomic_DNA"/>
</dbReference>
<feature type="compositionally biased region" description="Basic and acidic residues" evidence="1">
    <location>
        <begin position="17"/>
        <end position="28"/>
    </location>
</feature>
<dbReference type="Proteomes" id="UP000322873">
    <property type="component" value="Unassembled WGS sequence"/>
</dbReference>
<reference evidence="2 3" key="1">
    <citation type="submission" date="2019-06" db="EMBL/GenBank/DDBJ databases">
        <title>Genome Sequence of the Brown Rot Fungal Pathogen Monilinia fructicola.</title>
        <authorList>
            <person name="De Miccolis Angelini R.M."/>
            <person name="Landi L."/>
            <person name="Abate D."/>
            <person name="Pollastro S."/>
            <person name="Romanazzi G."/>
            <person name="Faretra F."/>
        </authorList>
    </citation>
    <scope>NUCLEOTIDE SEQUENCE [LARGE SCALE GENOMIC DNA]</scope>
    <source>
        <strain evidence="2 3">Mfrc123</strain>
    </source>
</reference>
<name>A0A5M9K7D5_MONFR</name>
<organism evidence="2 3">
    <name type="scientific">Monilinia fructicola</name>
    <name type="common">Brown rot fungus</name>
    <name type="synonym">Ciboria fructicola</name>
    <dbReference type="NCBI Taxonomy" id="38448"/>
    <lineage>
        <taxon>Eukaryota</taxon>
        <taxon>Fungi</taxon>
        <taxon>Dikarya</taxon>
        <taxon>Ascomycota</taxon>
        <taxon>Pezizomycotina</taxon>
        <taxon>Leotiomycetes</taxon>
        <taxon>Helotiales</taxon>
        <taxon>Sclerotiniaceae</taxon>
        <taxon>Monilinia</taxon>
    </lineage>
</organism>